<reference evidence="1" key="2">
    <citation type="submission" date="2023-05" db="EMBL/GenBank/DDBJ databases">
        <authorList>
            <consortium name="Lawrence Berkeley National Laboratory"/>
            <person name="Steindorff A."/>
            <person name="Hensen N."/>
            <person name="Bonometti L."/>
            <person name="Westerberg I."/>
            <person name="Brannstrom I.O."/>
            <person name="Guillou S."/>
            <person name="Cros-Aarteil S."/>
            <person name="Calhoun S."/>
            <person name="Haridas S."/>
            <person name="Kuo A."/>
            <person name="Mondo S."/>
            <person name="Pangilinan J."/>
            <person name="Riley R."/>
            <person name="Labutti K."/>
            <person name="Andreopoulos B."/>
            <person name="Lipzen A."/>
            <person name="Chen C."/>
            <person name="Yanf M."/>
            <person name="Daum C."/>
            <person name="Ng V."/>
            <person name="Clum A."/>
            <person name="Ohm R."/>
            <person name="Martin F."/>
            <person name="Silar P."/>
            <person name="Natvig D."/>
            <person name="Lalanne C."/>
            <person name="Gautier V."/>
            <person name="Ament-Velasquez S.L."/>
            <person name="Kruys A."/>
            <person name="Hutchinson M.I."/>
            <person name="Powell A.J."/>
            <person name="Barry K."/>
            <person name="Miller A.N."/>
            <person name="Grigoriev I.V."/>
            <person name="Debuchy R."/>
            <person name="Gladieux P."/>
            <person name="Thoren M.H."/>
            <person name="Johannesson H."/>
        </authorList>
    </citation>
    <scope>NUCLEOTIDE SEQUENCE</scope>
    <source>
        <strain evidence="1">PSN293</strain>
    </source>
</reference>
<accession>A0AAN6XS14</accession>
<feature type="non-terminal residue" evidence="1">
    <location>
        <position position="1"/>
    </location>
</feature>
<evidence type="ECO:0000313" key="2">
    <source>
        <dbReference type="Proteomes" id="UP001301769"/>
    </source>
</evidence>
<dbReference type="EMBL" id="MU858720">
    <property type="protein sequence ID" value="KAK4205863.1"/>
    <property type="molecule type" value="Genomic_DNA"/>
</dbReference>
<comment type="caution">
    <text evidence="1">The sequence shown here is derived from an EMBL/GenBank/DDBJ whole genome shotgun (WGS) entry which is preliminary data.</text>
</comment>
<keyword evidence="2" id="KW-1185">Reference proteome</keyword>
<organism evidence="1 2">
    <name type="scientific">Rhypophila decipiens</name>
    <dbReference type="NCBI Taxonomy" id="261697"/>
    <lineage>
        <taxon>Eukaryota</taxon>
        <taxon>Fungi</taxon>
        <taxon>Dikarya</taxon>
        <taxon>Ascomycota</taxon>
        <taxon>Pezizomycotina</taxon>
        <taxon>Sordariomycetes</taxon>
        <taxon>Sordariomycetidae</taxon>
        <taxon>Sordariales</taxon>
        <taxon>Naviculisporaceae</taxon>
        <taxon>Rhypophila</taxon>
    </lineage>
</organism>
<sequence>IYKLCEAIAQQSREQYENYTVKLAKEAILIRQEFLSRRFLTDVTPRLCYTALKLINNAYRVALSTFPTKKHPVPSTLPPCDDECTYTLQFGVPCCHEIVTLLNDDERLKLSEVHHRWHLRLRMDENDYYLRLQNPDRIANTRARPK</sequence>
<feature type="non-terminal residue" evidence="1">
    <location>
        <position position="146"/>
    </location>
</feature>
<reference evidence="1" key="1">
    <citation type="journal article" date="2023" name="Mol. Phylogenet. Evol.">
        <title>Genome-scale phylogeny and comparative genomics of the fungal order Sordariales.</title>
        <authorList>
            <person name="Hensen N."/>
            <person name="Bonometti L."/>
            <person name="Westerberg I."/>
            <person name="Brannstrom I.O."/>
            <person name="Guillou S."/>
            <person name="Cros-Aarteil S."/>
            <person name="Calhoun S."/>
            <person name="Haridas S."/>
            <person name="Kuo A."/>
            <person name="Mondo S."/>
            <person name="Pangilinan J."/>
            <person name="Riley R."/>
            <person name="LaButti K."/>
            <person name="Andreopoulos B."/>
            <person name="Lipzen A."/>
            <person name="Chen C."/>
            <person name="Yan M."/>
            <person name="Daum C."/>
            <person name="Ng V."/>
            <person name="Clum A."/>
            <person name="Steindorff A."/>
            <person name="Ohm R.A."/>
            <person name="Martin F."/>
            <person name="Silar P."/>
            <person name="Natvig D.O."/>
            <person name="Lalanne C."/>
            <person name="Gautier V."/>
            <person name="Ament-Velasquez S.L."/>
            <person name="Kruys A."/>
            <person name="Hutchinson M.I."/>
            <person name="Powell A.J."/>
            <person name="Barry K."/>
            <person name="Miller A.N."/>
            <person name="Grigoriev I.V."/>
            <person name="Debuchy R."/>
            <person name="Gladieux P."/>
            <person name="Hiltunen Thoren M."/>
            <person name="Johannesson H."/>
        </authorList>
    </citation>
    <scope>NUCLEOTIDE SEQUENCE</scope>
    <source>
        <strain evidence="1">PSN293</strain>
    </source>
</reference>
<proteinExistence type="predicted"/>
<protein>
    <submittedName>
        <fullName evidence="1">Uncharacterized protein</fullName>
    </submittedName>
</protein>
<gene>
    <name evidence="1" type="ORF">QBC37DRAFT_249730</name>
</gene>
<name>A0AAN6XS14_9PEZI</name>
<evidence type="ECO:0000313" key="1">
    <source>
        <dbReference type="EMBL" id="KAK4205863.1"/>
    </source>
</evidence>
<dbReference type="AlphaFoldDB" id="A0AAN6XS14"/>
<dbReference type="Proteomes" id="UP001301769">
    <property type="component" value="Unassembled WGS sequence"/>
</dbReference>